<dbReference type="EMBL" id="BMIU01000018">
    <property type="protein sequence ID" value="GGF41319.1"/>
    <property type="molecule type" value="Genomic_DNA"/>
</dbReference>
<protein>
    <submittedName>
        <fullName evidence="1">Uncharacterized protein</fullName>
    </submittedName>
</protein>
<sequence>MEGTEYLWIFLPPGLSNKFPFLMRNISKGVNIIPIKKAVSTENNTNSIEKC</sequence>
<evidence type="ECO:0000313" key="1">
    <source>
        <dbReference type="EMBL" id="GGF41319.1"/>
    </source>
</evidence>
<name>A0ABQ1V863_9BACT</name>
<dbReference type="Proteomes" id="UP000647339">
    <property type="component" value="Unassembled WGS sequence"/>
</dbReference>
<proteinExistence type="predicted"/>
<keyword evidence="2" id="KW-1185">Reference proteome</keyword>
<evidence type="ECO:0000313" key="2">
    <source>
        <dbReference type="Proteomes" id="UP000647339"/>
    </source>
</evidence>
<accession>A0ABQ1V863</accession>
<comment type="caution">
    <text evidence="1">The sequence shown here is derived from an EMBL/GenBank/DDBJ whole genome shotgun (WGS) entry which is preliminary data.</text>
</comment>
<gene>
    <name evidence="1" type="ORF">GCM10011339_32320</name>
</gene>
<organism evidence="1 2">
    <name type="scientific">Echinicola rosea</name>
    <dbReference type="NCBI Taxonomy" id="1807691"/>
    <lineage>
        <taxon>Bacteria</taxon>
        <taxon>Pseudomonadati</taxon>
        <taxon>Bacteroidota</taxon>
        <taxon>Cytophagia</taxon>
        <taxon>Cytophagales</taxon>
        <taxon>Cyclobacteriaceae</taxon>
        <taxon>Echinicola</taxon>
    </lineage>
</organism>
<reference evidence="2" key="1">
    <citation type="journal article" date="2019" name="Int. J. Syst. Evol. Microbiol.">
        <title>The Global Catalogue of Microorganisms (GCM) 10K type strain sequencing project: providing services to taxonomists for standard genome sequencing and annotation.</title>
        <authorList>
            <consortium name="The Broad Institute Genomics Platform"/>
            <consortium name="The Broad Institute Genome Sequencing Center for Infectious Disease"/>
            <person name="Wu L."/>
            <person name="Ma J."/>
        </authorList>
    </citation>
    <scope>NUCLEOTIDE SEQUENCE [LARGE SCALE GENOMIC DNA]</scope>
    <source>
        <strain evidence="2">CGMCC 1.15407</strain>
    </source>
</reference>